<dbReference type="InterPro" id="IPR020476">
    <property type="entry name" value="Nudix_hydrolase"/>
</dbReference>
<dbReference type="InterPro" id="IPR000086">
    <property type="entry name" value="NUDIX_hydrolase_dom"/>
</dbReference>
<dbReference type="PRINTS" id="PR00502">
    <property type="entry name" value="NUDIXFAMILY"/>
</dbReference>
<dbReference type="AlphaFoldDB" id="A0A7Y0Q394"/>
<dbReference type="PANTHER" id="PTHR43222">
    <property type="entry name" value="NUDIX HYDROLASE 23"/>
    <property type="match status" value="1"/>
</dbReference>
<dbReference type="EMBL" id="JABBVZ010000015">
    <property type="protein sequence ID" value="NMP21964.1"/>
    <property type="molecule type" value="Genomic_DNA"/>
</dbReference>
<dbReference type="PROSITE" id="PS51462">
    <property type="entry name" value="NUDIX"/>
    <property type="match status" value="1"/>
</dbReference>
<gene>
    <name evidence="5" type="ORF">HIJ39_06310</name>
</gene>
<keyword evidence="6" id="KW-1185">Reference proteome</keyword>
<organism evidence="5 6">
    <name type="scientific">Sulfobacillus harzensis</name>
    <dbReference type="NCBI Taxonomy" id="2729629"/>
    <lineage>
        <taxon>Bacteria</taxon>
        <taxon>Bacillati</taxon>
        <taxon>Bacillota</taxon>
        <taxon>Clostridia</taxon>
        <taxon>Eubacteriales</taxon>
        <taxon>Clostridiales Family XVII. Incertae Sedis</taxon>
        <taxon>Sulfobacillus</taxon>
    </lineage>
</organism>
<accession>A0A7Y0Q394</accession>
<evidence type="ECO:0000256" key="1">
    <source>
        <dbReference type="ARBA" id="ARBA00001946"/>
    </source>
</evidence>
<evidence type="ECO:0000313" key="6">
    <source>
        <dbReference type="Proteomes" id="UP000533476"/>
    </source>
</evidence>
<keyword evidence="3" id="KW-0460">Magnesium</keyword>
<dbReference type="Pfam" id="PF00293">
    <property type="entry name" value="NUDIX"/>
    <property type="match status" value="1"/>
</dbReference>
<evidence type="ECO:0000313" key="5">
    <source>
        <dbReference type="EMBL" id="NMP21964.1"/>
    </source>
</evidence>
<dbReference type="Gene3D" id="3.90.79.10">
    <property type="entry name" value="Nucleoside Triphosphate Pyrophosphohydrolase"/>
    <property type="match status" value="1"/>
</dbReference>
<feature type="domain" description="Nudix hydrolase" evidence="4">
    <location>
        <begin position="43"/>
        <end position="170"/>
    </location>
</feature>
<dbReference type="SUPFAM" id="SSF55811">
    <property type="entry name" value="Nudix"/>
    <property type="match status" value="1"/>
</dbReference>
<comment type="caution">
    <text evidence="5">The sequence shown here is derived from an EMBL/GenBank/DDBJ whole genome shotgun (WGS) entry which is preliminary data.</text>
</comment>
<dbReference type="Proteomes" id="UP000533476">
    <property type="component" value="Unassembled WGS sequence"/>
</dbReference>
<evidence type="ECO:0000259" key="4">
    <source>
        <dbReference type="PROSITE" id="PS51462"/>
    </source>
</evidence>
<dbReference type="CDD" id="cd04673">
    <property type="entry name" value="NUDIX_ADPRase"/>
    <property type="match status" value="1"/>
</dbReference>
<keyword evidence="2 5" id="KW-0378">Hydrolase</keyword>
<dbReference type="PANTHER" id="PTHR43222:SF2">
    <property type="entry name" value="NUDIX HYDROLASE 23, CHLOROPLASTIC"/>
    <property type="match status" value="1"/>
</dbReference>
<reference evidence="5 6" key="1">
    <citation type="submission" date="2020-04" db="EMBL/GenBank/DDBJ databases">
        <authorList>
            <person name="Zhang R."/>
            <person name="Schippers A."/>
        </authorList>
    </citation>
    <scope>NUCLEOTIDE SEQUENCE [LARGE SCALE GENOMIC DNA]</scope>
    <source>
        <strain evidence="5 6">DSM 109850</strain>
    </source>
</reference>
<protein>
    <submittedName>
        <fullName evidence="5">NUDIX hydrolase</fullName>
    </submittedName>
</protein>
<proteinExistence type="predicted"/>
<sequence>MQWRHAPPRAWKYCPLCRGDLTNHAWDGKTRRYCPQCGFVYWERPLPAVAAIIRESSHQGRVALVRRRYPPEEGQWTLPGGGIEAGESIEQAMIREAQEETALTIALDGEIGTWSTPSFETIITFFVAHRVNGELQAGSDALEAMWFDLDRLPSLAFSTHQDAVRQYLER</sequence>
<evidence type="ECO:0000256" key="3">
    <source>
        <dbReference type="ARBA" id="ARBA00022842"/>
    </source>
</evidence>
<name>A0A7Y0Q394_9FIRM</name>
<comment type="cofactor">
    <cofactor evidence="1">
        <name>Mg(2+)</name>
        <dbReference type="ChEBI" id="CHEBI:18420"/>
    </cofactor>
</comment>
<dbReference type="GO" id="GO:0016787">
    <property type="term" value="F:hydrolase activity"/>
    <property type="evidence" value="ECO:0007669"/>
    <property type="project" value="UniProtKB-KW"/>
</dbReference>
<evidence type="ECO:0000256" key="2">
    <source>
        <dbReference type="ARBA" id="ARBA00022801"/>
    </source>
</evidence>
<dbReference type="InterPro" id="IPR015797">
    <property type="entry name" value="NUDIX_hydrolase-like_dom_sf"/>
</dbReference>